<evidence type="ECO:0000256" key="1">
    <source>
        <dbReference type="SAM" id="Phobius"/>
    </source>
</evidence>
<feature type="transmembrane region" description="Helical" evidence="1">
    <location>
        <begin position="53"/>
        <end position="77"/>
    </location>
</feature>
<name>A0A381QFX8_9ZZZZ</name>
<keyword evidence="1" id="KW-0812">Transmembrane</keyword>
<proteinExistence type="predicted"/>
<feature type="transmembrane region" description="Helical" evidence="1">
    <location>
        <begin position="98"/>
        <end position="117"/>
    </location>
</feature>
<dbReference type="PANTHER" id="PTHR42709">
    <property type="entry name" value="ALKALINE PHOSPHATASE LIKE PROTEIN"/>
    <property type="match status" value="1"/>
</dbReference>
<dbReference type="AlphaFoldDB" id="A0A381QFX8"/>
<organism evidence="3">
    <name type="scientific">marine metagenome</name>
    <dbReference type="NCBI Taxonomy" id="408172"/>
    <lineage>
        <taxon>unclassified sequences</taxon>
        <taxon>metagenomes</taxon>
        <taxon>ecological metagenomes</taxon>
    </lineage>
</organism>
<gene>
    <name evidence="3" type="ORF">METZ01_LOCUS30658</name>
</gene>
<feature type="non-terminal residue" evidence="3">
    <location>
        <position position="1"/>
    </location>
</feature>
<feature type="transmembrane region" description="Helical" evidence="1">
    <location>
        <begin position="133"/>
        <end position="156"/>
    </location>
</feature>
<evidence type="ECO:0000259" key="2">
    <source>
        <dbReference type="Pfam" id="PF09335"/>
    </source>
</evidence>
<sequence length="201" mass="21505">VFEDLTQSVIDWADGFGLLGLAVVSATEAALQPVPPDLLVMPMSLGADSPVELLLIFAVATLSSVIGSLGGYAIGLYGGRPLLEKFAKPSASRRLEELSTRYGSAGIFLAALTPIPYKVLAWTAGAGRMDPRVFVAAGLFGRSIRFGLEVMVLGMWGEKFLGLIENPWFWLVLGITSLVAFVPLSSWWYGLDLEPGAAEQE</sequence>
<dbReference type="GO" id="GO:0005886">
    <property type="term" value="C:plasma membrane"/>
    <property type="evidence" value="ECO:0007669"/>
    <property type="project" value="TreeGrafter"/>
</dbReference>
<dbReference type="EMBL" id="UINC01001329">
    <property type="protein sequence ID" value="SUZ77804.1"/>
    <property type="molecule type" value="Genomic_DNA"/>
</dbReference>
<dbReference type="PANTHER" id="PTHR42709:SF11">
    <property type="entry name" value="DEDA FAMILY PROTEIN"/>
    <property type="match status" value="1"/>
</dbReference>
<dbReference type="InterPro" id="IPR051311">
    <property type="entry name" value="DedA_domain"/>
</dbReference>
<reference evidence="3" key="1">
    <citation type="submission" date="2018-05" db="EMBL/GenBank/DDBJ databases">
        <authorList>
            <person name="Lanie J.A."/>
            <person name="Ng W.-L."/>
            <person name="Kazmierczak K.M."/>
            <person name="Andrzejewski T.M."/>
            <person name="Davidsen T.M."/>
            <person name="Wayne K.J."/>
            <person name="Tettelin H."/>
            <person name="Glass J.I."/>
            <person name="Rusch D."/>
            <person name="Podicherti R."/>
            <person name="Tsui H.-C.T."/>
            <person name="Winkler M.E."/>
        </authorList>
    </citation>
    <scope>NUCLEOTIDE SEQUENCE</scope>
</reference>
<feature type="transmembrane region" description="Helical" evidence="1">
    <location>
        <begin position="168"/>
        <end position="189"/>
    </location>
</feature>
<keyword evidence="1" id="KW-0472">Membrane</keyword>
<dbReference type="InterPro" id="IPR032816">
    <property type="entry name" value="VTT_dom"/>
</dbReference>
<keyword evidence="1" id="KW-1133">Transmembrane helix</keyword>
<dbReference type="Pfam" id="PF09335">
    <property type="entry name" value="VTT_dom"/>
    <property type="match status" value="1"/>
</dbReference>
<accession>A0A381QFX8</accession>
<evidence type="ECO:0000313" key="3">
    <source>
        <dbReference type="EMBL" id="SUZ77804.1"/>
    </source>
</evidence>
<protein>
    <recommendedName>
        <fullName evidence="2">VTT domain-containing protein</fullName>
    </recommendedName>
</protein>
<feature type="domain" description="VTT" evidence="2">
    <location>
        <begin position="52"/>
        <end position="151"/>
    </location>
</feature>